<dbReference type="Proteomes" id="UP000622547">
    <property type="component" value="Unassembled WGS sequence"/>
</dbReference>
<gene>
    <name evidence="1" type="ORF">Pph01_54350</name>
</gene>
<sequence>MGHASTRAALIYQHATQDRDRAIAQAFGEAFKVALDGNKDEPSGTQRARKIY</sequence>
<name>A0A8J3XG57_9ACTN</name>
<evidence type="ECO:0000313" key="2">
    <source>
        <dbReference type="Proteomes" id="UP000622547"/>
    </source>
</evidence>
<evidence type="ECO:0000313" key="1">
    <source>
        <dbReference type="EMBL" id="GII40432.1"/>
    </source>
</evidence>
<keyword evidence="2" id="KW-1185">Reference proteome</keyword>
<accession>A0A8J3XG57</accession>
<comment type="caution">
    <text evidence="1">The sequence shown here is derived from an EMBL/GenBank/DDBJ whole genome shotgun (WGS) entry which is preliminary data.</text>
</comment>
<organism evidence="1 2">
    <name type="scientific">Planotetraspora phitsanulokensis</name>
    <dbReference type="NCBI Taxonomy" id="575192"/>
    <lineage>
        <taxon>Bacteria</taxon>
        <taxon>Bacillati</taxon>
        <taxon>Actinomycetota</taxon>
        <taxon>Actinomycetes</taxon>
        <taxon>Streptosporangiales</taxon>
        <taxon>Streptosporangiaceae</taxon>
        <taxon>Planotetraspora</taxon>
    </lineage>
</organism>
<proteinExistence type="predicted"/>
<reference evidence="1 2" key="1">
    <citation type="submission" date="2021-01" db="EMBL/GenBank/DDBJ databases">
        <title>Whole genome shotgun sequence of Planotetraspora phitsanulokensis NBRC 104273.</title>
        <authorList>
            <person name="Komaki H."/>
            <person name="Tamura T."/>
        </authorList>
    </citation>
    <scope>NUCLEOTIDE SEQUENCE [LARGE SCALE GENOMIC DNA]</scope>
    <source>
        <strain evidence="1 2">NBRC 104273</strain>
    </source>
</reference>
<dbReference type="EMBL" id="BOOP01000025">
    <property type="protein sequence ID" value="GII40432.1"/>
    <property type="molecule type" value="Genomic_DNA"/>
</dbReference>
<dbReference type="AlphaFoldDB" id="A0A8J3XG57"/>
<protein>
    <submittedName>
        <fullName evidence="1">Uncharacterized protein</fullName>
    </submittedName>
</protein>